<keyword evidence="1" id="KW-0812">Transmembrane</keyword>
<dbReference type="RefSeq" id="WP_089284598.1">
    <property type="nucleotide sequence ID" value="NZ_FZOJ01000028.1"/>
</dbReference>
<gene>
    <name evidence="3" type="ORF">SAMN05446037_10282</name>
</gene>
<keyword evidence="1" id="KW-0472">Membrane</keyword>
<organism evidence="3 4">
    <name type="scientific">Anaerovirgula multivorans</name>
    <dbReference type="NCBI Taxonomy" id="312168"/>
    <lineage>
        <taxon>Bacteria</taxon>
        <taxon>Bacillati</taxon>
        <taxon>Bacillota</taxon>
        <taxon>Clostridia</taxon>
        <taxon>Peptostreptococcales</taxon>
        <taxon>Natronincolaceae</taxon>
        <taxon>Anaerovirgula</taxon>
    </lineage>
</organism>
<dbReference type="Gene3D" id="3.30.565.10">
    <property type="entry name" value="Histidine kinase-like ATPase, C-terminal domain"/>
    <property type="match status" value="1"/>
</dbReference>
<keyword evidence="3" id="KW-0418">Kinase</keyword>
<feature type="transmembrane region" description="Helical" evidence="1">
    <location>
        <begin position="98"/>
        <end position="119"/>
    </location>
</feature>
<evidence type="ECO:0000256" key="1">
    <source>
        <dbReference type="SAM" id="Phobius"/>
    </source>
</evidence>
<keyword evidence="4" id="KW-1185">Reference proteome</keyword>
<keyword evidence="3" id="KW-0808">Transferase</keyword>
<dbReference type="GO" id="GO:0016301">
    <property type="term" value="F:kinase activity"/>
    <property type="evidence" value="ECO:0007669"/>
    <property type="project" value="UniProtKB-KW"/>
</dbReference>
<dbReference type="OrthoDB" id="9813149at2"/>
<evidence type="ECO:0000313" key="4">
    <source>
        <dbReference type="Proteomes" id="UP000198304"/>
    </source>
</evidence>
<dbReference type="Pfam" id="PF14501">
    <property type="entry name" value="HATPase_c_5"/>
    <property type="match status" value="1"/>
</dbReference>
<dbReference type="AlphaFoldDB" id="A0A239IG74"/>
<evidence type="ECO:0000259" key="2">
    <source>
        <dbReference type="Pfam" id="PF14501"/>
    </source>
</evidence>
<feature type="transmembrane region" description="Helical" evidence="1">
    <location>
        <begin position="125"/>
        <end position="149"/>
    </location>
</feature>
<feature type="transmembrane region" description="Helical" evidence="1">
    <location>
        <begin position="161"/>
        <end position="179"/>
    </location>
</feature>
<feature type="transmembrane region" description="Helical" evidence="1">
    <location>
        <begin position="213"/>
        <end position="233"/>
    </location>
</feature>
<protein>
    <submittedName>
        <fullName evidence="3">Sensor histidine kinase YesM</fullName>
    </submittedName>
</protein>
<dbReference type="GO" id="GO:0042802">
    <property type="term" value="F:identical protein binding"/>
    <property type="evidence" value="ECO:0007669"/>
    <property type="project" value="TreeGrafter"/>
</dbReference>
<proteinExistence type="predicted"/>
<keyword evidence="1" id="KW-1133">Transmembrane helix</keyword>
<dbReference type="Proteomes" id="UP000198304">
    <property type="component" value="Unassembled WGS sequence"/>
</dbReference>
<dbReference type="InterPro" id="IPR036890">
    <property type="entry name" value="HATPase_C_sf"/>
</dbReference>
<evidence type="ECO:0000313" key="3">
    <source>
        <dbReference type="EMBL" id="SNS92561.1"/>
    </source>
</evidence>
<reference evidence="3 4" key="1">
    <citation type="submission" date="2017-06" db="EMBL/GenBank/DDBJ databases">
        <authorList>
            <person name="Kim H.J."/>
            <person name="Triplett B.A."/>
        </authorList>
    </citation>
    <scope>NUCLEOTIDE SEQUENCE [LARGE SCALE GENOMIC DNA]</scope>
    <source>
        <strain evidence="3 4">SCA</strain>
    </source>
</reference>
<accession>A0A239IG74</accession>
<feature type="domain" description="Sensor histidine kinase NatK-like C-terminal" evidence="2">
    <location>
        <begin position="354"/>
        <end position="443"/>
    </location>
</feature>
<dbReference type="CDD" id="cd16935">
    <property type="entry name" value="HATPase_AgrC-ComD-like"/>
    <property type="match status" value="1"/>
</dbReference>
<dbReference type="PANTHER" id="PTHR40448">
    <property type="entry name" value="TWO-COMPONENT SENSOR HISTIDINE KINASE"/>
    <property type="match status" value="1"/>
</dbReference>
<feature type="transmembrane region" description="Helical" evidence="1">
    <location>
        <begin position="12"/>
        <end position="34"/>
    </location>
</feature>
<dbReference type="SUPFAM" id="SSF55874">
    <property type="entry name" value="ATPase domain of HSP90 chaperone/DNA topoisomerase II/histidine kinase"/>
    <property type="match status" value="1"/>
</dbReference>
<dbReference type="InterPro" id="IPR032834">
    <property type="entry name" value="NatK-like_C"/>
</dbReference>
<feature type="transmembrane region" description="Helical" evidence="1">
    <location>
        <begin position="69"/>
        <end position="86"/>
    </location>
</feature>
<sequence>MNSLLINPSFGYGFLFIAVAYNSFLFFIQCYFLISFTKVSSKKTFYLWYLLLSYINVFAISYFHFSELLSVLLFLCTIYIFAKFILKQSVALAIISSLLIYVLGQLALGIVAPLNYMIFNHGNSILVYQVGMMAYSLLTIIIITVMYRYIAKKIELKSVELNRYFFILLAPMLLLLSFFKLTENTGYWDTTTVIDIESNQVQILFQPPFVQELQVFCISLIAFASIFAILFSYQKVIEFFYAEQKKIILEQQIYAQKNYIKEAKSRITQTLAFQHDFKNHLSIVNGLLEKANIAEAIGYLNKLEKVTNSLSFLCNTGNPTVDALFCNKLSIAKQMNIEIECEVTIPFDQALDDLDLCIIFANAIDNAITACLLVDNRKKYIKLSTKLDGNFFMIEISNSFNPFKKVTGGSGIGISNMQEVAKKYNGALSTDRTSDCFVLNILLILSGHLDDISEQLY</sequence>
<name>A0A239IG74_9FIRM</name>
<dbReference type="EMBL" id="FZOJ01000028">
    <property type="protein sequence ID" value="SNS92561.1"/>
    <property type="molecule type" value="Genomic_DNA"/>
</dbReference>
<dbReference type="PANTHER" id="PTHR40448:SF1">
    <property type="entry name" value="TWO-COMPONENT SENSOR HISTIDINE KINASE"/>
    <property type="match status" value="1"/>
</dbReference>
<feature type="transmembrane region" description="Helical" evidence="1">
    <location>
        <begin position="46"/>
        <end position="63"/>
    </location>
</feature>